<protein>
    <submittedName>
        <fullName evidence="2">Uncharacterized protein</fullName>
    </submittedName>
</protein>
<evidence type="ECO:0000256" key="1">
    <source>
        <dbReference type="SAM" id="Phobius"/>
    </source>
</evidence>
<organism evidence="2">
    <name type="scientific">Strongyloides stercoralis</name>
    <name type="common">Threadworm</name>
    <dbReference type="NCBI Taxonomy" id="6248"/>
    <lineage>
        <taxon>Eukaryota</taxon>
        <taxon>Metazoa</taxon>
        <taxon>Ecdysozoa</taxon>
        <taxon>Nematoda</taxon>
        <taxon>Chromadorea</taxon>
        <taxon>Rhabditida</taxon>
        <taxon>Tylenchina</taxon>
        <taxon>Panagrolaimomorpha</taxon>
        <taxon>Strongyloidoidea</taxon>
        <taxon>Strongyloididae</taxon>
        <taxon>Strongyloides</taxon>
    </lineage>
</organism>
<keyword evidence="1" id="KW-0472">Membrane</keyword>
<name>A0A0K0E4M2_STRER</name>
<dbReference type="WBParaSite" id="SSTP_0000444100.1">
    <property type="protein sequence ID" value="SSTP_0000444100.1"/>
    <property type="gene ID" value="SSTP_0000444100"/>
</dbReference>
<proteinExistence type="predicted"/>
<reference evidence="2" key="1">
    <citation type="submission" date="2015-08" db="UniProtKB">
        <authorList>
            <consortium name="WormBaseParasite"/>
        </authorList>
    </citation>
    <scope>IDENTIFICATION</scope>
</reference>
<feature type="transmembrane region" description="Helical" evidence="1">
    <location>
        <begin position="57"/>
        <end position="77"/>
    </location>
</feature>
<sequence length="78" mass="9451">MSTPKKREIKTEHKQRNYRTKSLLIFEAGLLNTIVVDSFCILQQQTYYCNAYRKSRIYVHDFILFLSLTFIYFHCFCI</sequence>
<feature type="transmembrane region" description="Helical" evidence="1">
    <location>
        <begin position="23"/>
        <end position="45"/>
    </location>
</feature>
<accession>A0A0K0E4M2</accession>
<dbReference type="AlphaFoldDB" id="A0A0K0E4M2"/>
<evidence type="ECO:0000313" key="2">
    <source>
        <dbReference type="WBParaSite" id="SSTP_0000444100.1"/>
    </source>
</evidence>
<keyword evidence="1" id="KW-1133">Transmembrane helix</keyword>
<keyword evidence="1" id="KW-0812">Transmembrane</keyword>